<evidence type="ECO:0000313" key="2">
    <source>
        <dbReference type="EMBL" id="EGG05665.1"/>
    </source>
</evidence>
<dbReference type="Pfam" id="PF13621">
    <property type="entry name" value="Cupin_8"/>
    <property type="match status" value="1"/>
</dbReference>
<dbReference type="AlphaFoldDB" id="F4RPW9"/>
<name>F4RPW9_MELLP</name>
<dbReference type="GO" id="GO:0045905">
    <property type="term" value="P:positive regulation of translational termination"/>
    <property type="evidence" value="ECO:0007669"/>
    <property type="project" value="TreeGrafter"/>
</dbReference>
<dbReference type="GO" id="GO:0016706">
    <property type="term" value="F:2-oxoglutarate-dependent dioxygenase activity"/>
    <property type="evidence" value="ECO:0007669"/>
    <property type="project" value="TreeGrafter"/>
</dbReference>
<dbReference type="RefSeq" id="XP_007411154.1">
    <property type="nucleotide sequence ID" value="XM_007411092.1"/>
</dbReference>
<dbReference type="InterPro" id="IPR041667">
    <property type="entry name" value="Cupin_8"/>
</dbReference>
<dbReference type="SUPFAM" id="SSF51197">
    <property type="entry name" value="Clavaminate synthase-like"/>
    <property type="match status" value="1"/>
</dbReference>
<dbReference type="GO" id="GO:0043565">
    <property type="term" value="F:sequence-specific DNA binding"/>
    <property type="evidence" value="ECO:0007669"/>
    <property type="project" value="TreeGrafter"/>
</dbReference>
<dbReference type="EMBL" id="GL883112">
    <property type="protein sequence ID" value="EGG05665.1"/>
    <property type="molecule type" value="Genomic_DNA"/>
</dbReference>
<protein>
    <recommendedName>
        <fullName evidence="1">JmjC domain-containing protein</fullName>
    </recommendedName>
</protein>
<accession>F4RPW9</accession>
<proteinExistence type="predicted"/>
<dbReference type="PANTHER" id="PTHR12480">
    <property type="entry name" value="ARGININE DEMETHYLASE AND LYSYL-HYDROXYLASE JMJD"/>
    <property type="match status" value="1"/>
</dbReference>
<dbReference type="STRING" id="747676.F4RPW9"/>
<dbReference type="PROSITE" id="PS51184">
    <property type="entry name" value="JMJC"/>
    <property type="match status" value="1"/>
</dbReference>
<reference evidence="3" key="1">
    <citation type="journal article" date="2011" name="Proc. Natl. Acad. Sci. U.S.A.">
        <title>Obligate biotrophy features unraveled by the genomic analysis of rust fungi.</title>
        <authorList>
            <person name="Duplessis S."/>
            <person name="Cuomo C.A."/>
            <person name="Lin Y.-C."/>
            <person name="Aerts A."/>
            <person name="Tisserant E."/>
            <person name="Veneault-Fourrey C."/>
            <person name="Joly D.L."/>
            <person name="Hacquard S."/>
            <person name="Amselem J."/>
            <person name="Cantarel B.L."/>
            <person name="Chiu R."/>
            <person name="Coutinho P.M."/>
            <person name="Feau N."/>
            <person name="Field M."/>
            <person name="Frey P."/>
            <person name="Gelhaye E."/>
            <person name="Goldberg J."/>
            <person name="Grabherr M.G."/>
            <person name="Kodira C.D."/>
            <person name="Kohler A."/>
            <person name="Kuees U."/>
            <person name="Lindquist E.A."/>
            <person name="Lucas S.M."/>
            <person name="Mago R."/>
            <person name="Mauceli E."/>
            <person name="Morin E."/>
            <person name="Murat C."/>
            <person name="Pangilinan J.L."/>
            <person name="Park R."/>
            <person name="Pearson M."/>
            <person name="Quesneville H."/>
            <person name="Rouhier N."/>
            <person name="Sakthikumar S."/>
            <person name="Salamov A.A."/>
            <person name="Schmutz J."/>
            <person name="Selles B."/>
            <person name="Shapiro H."/>
            <person name="Tanguay P."/>
            <person name="Tuskan G.A."/>
            <person name="Henrissat B."/>
            <person name="Van de Peer Y."/>
            <person name="Rouze P."/>
            <person name="Ellis J.G."/>
            <person name="Dodds P.N."/>
            <person name="Schein J.E."/>
            <person name="Zhong S."/>
            <person name="Hamelin R.C."/>
            <person name="Grigoriev I.V."/>
            <person name="Szabo L.J."/>
            <person name="Martin F."/>
        </authorList>
    </citation>
    <scope>NUCLEOTIDE SEQUENCE [LARGE SCALE GENOMIC DNA]</scope>
    <source>
        <strain evidence="3">98AG31 / pathotype 3-4-7</strain>
    </source>
</reference>
<dbReference type="Proteomes" id="UP000001072">
    <property type="component" value="Unassembled WGS sequence"/>
</dbReference>
<dbReference type="GO" id="GO:0005634">
    <property type="term" value="C:nucleus"/>
    <property type="evidence" value="ECO:0007669"/>
    <property type="project" value="TreeGrafter"/>
</dbReference>
<dbReference type="InterPro" id="IPR003347">
    <property type="entry name" value="JmjC_dom"/>
</dbReference>
<evidence type="ECO:0000259" key="1">
    <source>
        <dbReference type="PROSITE" id="PS51184"/>
    </source>
</evidence>
<dbReference type="FunCoup" id="F4RPW9">
    <property type="interactions" value="226"/>
</dbReference>
<dbReference type="GO" id="GO:0005737">
    <property type="term" value="C:cytoplasm"/>
    <property type="evidence" value="ECO:0007669"/>
    <property type="project" value="TreeGrafter"/>
</dbReference>
<dbReference type="InterPro" id="IPR050910">
    <property type="entry name" value="JMJD6_ArgDemeth/LysHydrox"/>
</dbReference>
<sequence length="397" mass="46107">MDVLSTPPDYKSFLEKYLFPNRPCLIRRGLIDDWAAFQSWTSTHDGVSYPNLAELKTSYGHQFVSCVESEAGDVLSTSSGDEYASTHRCIPFSEVIERWERYLSADMPNQPSTKFYVKDWHLPKIVEGADDNPRSLYSTPEIFQDDWMNAYYTARTQDDFRFVYIGQGGTYTAFHSDVYASYSWSANILGQKRWNLYEPGKSDPITIIQSEREVIFVMNMELKPSGWKHEVENLSPLVISINHNWCNSVNLHFVYDALAQDVEDVEESISDVKELLQKKPRSSSDPVWQSEWIQVVQDMVRQHAGWDWTTFWRMVHFVIQNTFGNAATSLQVRFANVSILSIWLLRPQVVKSPIAPTQEFITQQVQYCISKFEKRSQHEYVKELETLLSEIKLSLRN</sequence>
<dbReference type="eggNOG" id="KOG2131">
    <property type="taxonomic scope" value="Eukaryota"/>
</dbReference>
<feature type="domain" description="JmjC" evidence="1">
    <location>
        <begin position="128"/>
        <end position="262"/>
    </location>
</feature>
<dbReference type="GeneID" id="18934686"/>
<dbReference type="PANTHER" id="PTHR12480:SF6">
    <property type="entry name" value="2-OXOGLUTARATE AND IRON-DEPENDENT OXYGENASE JMJD4"/>
    <property type="match status" value="1"/>
</dbReference>
<evidence type="ECO:0000313" key="3">
    <source>
        <dbReference type="Proteomes" id="UP000001072"/>
    </source>
</evidence>
<organism evidence="3">
    <name type="scientific">Melampsora larici-populina (strain 98AG31 / pathotype 3-4-7)</name>
    <name type="common">Poplar leaf rust fungus</name>
    <dbReference type="NCBI Taxonomy" id="747676"/>
    <lineage>
        <taxon>Eukaryota</taxon>
        <taxon>Fungi</taxon>
        <taxon>Dikarya</taxon>
        <taxon>Basidiomycota</taxon>
        <taxon>Pucciniomycotina</taxon>
        <taxon>Pucciniomycetes</taxon>
        <taxon>Pucciniales</taxon>
        <taxon>Melampsoraceae</taxon>
        <taxon>Melampsora</taxon>
    </lineage>
</organism>
<gene>
    <name evidence="2" type="ORF">MELLADRAFT_87893</name>
</gene>
<dbReference type="SMART" id="SM00558">
    <property type="entry name" value="JmjC"/>
    <property type="match status" value="1"/>
</dbReference>
<dbReference type="KEGG" id="mlr:MELLADRAFT_87893"/>
<dbReference type="VEuPathDB" id="FungiDB:MELLADRAFT_87893"/>
<dbReference type="HOGENOM" id="CLU_016785_2_3_1"/>
<keyword evidence="3" id="KW-1185">Reference proteome</keyword>
<dbReference type="InParanoid" id="F4RPW9"/>
<dbReference type="Gene3D" id="2.60.120.650">
    <property type="entry name" value="Cupin"/>
    <property type="match status" value="1"/>
</dbReference>
<dbReference type="OrthoDB" id="424465at2759"/>